<dbReference type="InterPro" id="IPR036390">
    <property type="entry name" value="WH_DNA-bd_sf"/>
</dbReference>
<proteinExistence type="inferred from homology"/>
<evidence type="ECO:0000256" key="3">
    <source>
        <dbReference type="ARBA" id="ARBA00022829"/>
    </source>
</evidence>
<reference evidence="6 7" key="1">
    <citation type="submission" date="2018-06" db="EMBL/GenBank/DDBJ databases">
        <authorList>
            <consortium name="Pathogen Informatics"/>
            <person name="Doyle S."/>
        </authorList>
    </citation>
    <scope>NUCLEOTIDE SEQUENCE [LARGE SCALE GENOMIC DNA]</scope>
    <source>
        <strain evidence="6 7">NCTC13163</strain>
    </source>
</reference>
<dbReference type="HAMAP" id="MF_01804">
    <property type="entry name" value="ScpB"/>
    <property type="match status" value="1"/>
</dbReference>
<dbReference type="Pfam" id="PF04079">
    <property type="entry name" value="SMC_ScpB"/>
    <property type="match status" value="1"/>
</dbReference>
<dbReference type="PANTHER" id="PTHR34298:SF2">
    <property type="entry name" value="SEGREGATION AND CONDENSATION PROTEIN B"/>
    <property type="match status" value="1"/>
</dbReference>
<dbReference type="NCBIfam" id="TIGR00281">
    <property type="entry name" value="SMC-Scp complex subunit ScpB"/>
    <property type="match status" value="1"/>
</dbReference>
<sequence length="197" mass="22131">MRPLLSYETIIESLLFVVGDEGMEVRALAETLDISEAAAREQLKKLEASFTNSGRPFQLIESAGVYKLVTIPDVSPYIQRYVGTMAEQALSRAAMETLVIIAYKQPVTRADIEEVRGVKVERVIHTLLSKGLIESAGRAKTLGRAKLYRTTEHFLDHFGFNSLDELPPLTFEDELSDEGDLFFAEPARHSQERLEKD</sequence>
<dbReference type="Gene3D" id="1.10.10.10">
    <property type="entry name" value="Winged helix-like DNA-binding domain superfamily/Winged helix DNA-binding domain"/>
    <property type="match status" value="2"/>
</dbReference>
<evidence type="ECO:0000313" key="6">
    <source>
        <dbReference type="EMBL" id="STO07961.1"/>
    </source>
</evidence>
<organism evidence="6 7">
    <name type="scientific">Exiguobacterium aurantiacum</name>
    <dbReference type="NCBI Taxonomy" id="33987"/>
    <lineage>
        <taxon>Bacteria</taxon>
        <taxon>Bacillati</taxon>
        <taxon>Bacillota</taxon>
        <taxon>Bacilli</taxon>
        <taxon>Bacillales</taxon>
        <taxon>Bacillales Family XII. Incertae Sedis</taxon>
        <taxon>Exiguobacterium</taxon>
    </lineage>
</organism>
<protein>
    <recommendedName>
        <fullName evidence="5">Segregation and condensation protein B</fullName>
    </recommendedName>
</protein>
<comment type="subunit">
    <text evidence="5">Homodimer. Homodimerization may be required to stabilize the binding of ScpA to the Smc head domains. Component of a cohesin-like complex composed of ScpA, ScpB and the Smc homodimer, in which ScpA and ScpB bind to the head domain of Smc. The presence of the three proteins is required for the association of the complex with DNA.</text>
</comment>
<dbReference type="InterPro" id="IPR036388">
    <property type="entry name" value="WH-like_DNA-bd_sf"/>
</dbReference>
<evidence type="ECO:0000256" key="2">
    <source>
        <dbReference type="ARBA" id="ARBA00022618"/>
    </source>
</evidence>
<keyword evidence="1 5" id="KW-0963">Cytoplasm</keyword>
<evidence type="ECO:0000256" key="4">
    <source>
        <dbReference type="ARBA" id="ARBA00023306"/>
    </source>
</evidence>
<evidence type="ECO:0000313" key="7">
    <source>
        <dbReference type="Proteomes" id="UP000254060"/>
    </source>
</evidence>
<comment type="function">
    <text evidence="5">Participates in chromosomal partition during cell division. May act via the formation of a condensin-like complex containing Smc and ScpA that pull DNA away from mid-cell into both cell halves.</text>
</comment>
<dbReference type="GO" id="GO:0006260">
    <property type="term" value="P:DNA replication"/>
    <property type="evidence" value="ECO:0007669"/>
    <property type="project" value="UniProtKB-UniRule"/>
</dbReference>
<dbReference type="Proteomes" id="UP000254060">
    <property type="component" value="Unassembled WGS sequence"/>
</dbReference>
<dbReference type="AlphaFoldDB" id="A0A377FT12"/>
<dbReference type="PIRSF" id="PIRSF019345">
    <property type="entry name" value="ScpB"/>
    <property type="match status" value="1"/>
</dbReference>
<accession>A0A377FT12</accession>
<dbReference type="PANTHER" id="PTHR34298">
    <property type="entry name" value="SEGREGATION AND CONDENSATION PROTEIN B"/>
    <property type="match status" value="1"/>
</dbReference>
<keyword evidence="4 5" id="KW-0131">Cell cycle</keyword>
<dbReference type="GO" id="GO:0051304">
    <property type="term" value="P:chromosome separation"/>
    <property type="evidence" value="ECO:0007669"/>
    <property type="project" value="InterPro"/>
</dbReference>
<dbReference type="EMBL" id="UGGP01000001">
    <property type="protein sequence ID" value="STO07961.1"/>
    <property type="molecule type" value="Genomic_DNA"/>
</dbReference>
<keyword evidence="2 5" id="KW-0132">Cell division</keyword>
<dbReference type="STRING" id="1397694.GCA_000702585_01826"/>
<dbReference type="SUPFAM" id="SSF46785">
    <property type="entry name" value="Winged helix' DNA-binding domain"/>
    <property type="match status" value="2"/>
</dbReference>
<comment type="subcellular location">
    <subcellularLocation>
        <location evidence="5">Cytoplasm</location>
    </subcellularLocation>
    <text evidence="5">Associated with two foci at the outer edges of the nucleoid region in young cells, and at four foci within both cell halves in older cells.</text>
</comment>
<evidence type="ECO:0000256" key="5">
    <source>
        <dbReference type="HAMAP-Rule" id="MF_01804"/>
    </source>
</evidence>
<dbReference type="InterPro" id="IPR005234">
    <property type="entry name" value="ScpB_csome_segregation"/>
</dbReference>
<dbReference type="GO" id="GO:0051301">
    <property type="term" value="P:cell division"/>
    <property type="evidence" value="ECO:0007669"/>
    <property type="project" value="UniProtKB-KW"/>
</dbReference>
<comment type="similarity">
    <text evidence="5">Belongs to the ScpB family.</text>
</comment>
<evidence type="ECO:0000256" key="1">
    <source>
        <dbReference type="ARBA" id="ARBA00022490"/>
    </source>
</evidence>
<dbReference type="RefSeq" id="WP_024371590.1">
    <property type="nucleotide sequence ID" value="NZ_UGGP01000001.1"/>
</dbReference>
<name>A0A377FT12_9BACL</name>
<gene>
    <name evidence="5 6" type="primary">scpB</name>
    <name evidence="6" type="ORF">NCTC13163_01322</name>
</gene>
<dbReference type="GO" id="GO:0005737">
    <property type="term" value="C:cytoplasm"/>
    <property type="evidence" value="ECO:0007669"/>
    <property type="project" value="UniProtKB-SubCell"/>
</dbReference>
<keyword evidence="3 5" id="KW-0159">Chromosome partition</keyword>